<feature type="compositionally biased region" description="Gly residues" evidence="1">
    <location>
        <begin position="116"/>
        <end position="126"/>
    </location>
</feature>
<evidence type="ECO:0000256" key="1">
    <source>
        <dbReference type="SAM" id="MobiDB-lite"/>
    </source>
</evidence>
<sequence length="295" mass="29413">MTVRLDNAPDMSPKLPEGLKGIGMELEPGDNILLDIPNVQANNSPGGPNNAFGGSSFGGGSGNGGGSGDNRLLGAAARNIPNVQANNSPGNNAFGGSSFGGGRDFDGAFSRDGDRVSGGSGSGGDNKFGNTYGLSTQFLESLGINGPLLYDRDMTVRLDNAPDMSPKLPEGLKGIGMELEPGDNILLDIPNVQANNSPGGPNNAFGGSSFGGGSGNGGGSGDNRLLGAAARNIPNVQANNSPGNNAFGGSSFGGGRDFDGAFSRDGDRVSGGSGSGGDNKFGNTYGLSTQFLESL</sequence>
<name>A0A6J1PTT7_9HYME</name>
<gene>
    <name evidence="3" type="primary">LOC112454894</name>
</gene>
<keyword evidence="2" id="KW-1185">Reference proteome</keyword>
<accession>A0A6J1PTT7</accession>
<evidence type="ECO:0000313" key="3">
    <source>
        <dbReference type="RefSeq" id="XP_024872290.1"/>
    </source>
</evidence>
<protein>
    <submittedName>
        <fullName evidence="3">Keratin, type I cytoskeletal 9-like</fullName>
    </submittedName>
</protein>
<feature type="compositionally biased region" description="Low complexity" evidence="1">
    <location>
        <begin position="238"/>
        <end position="249"/>
    </location>
</feature>
<dbReference type="GeneID" id="112454894"/>
<proteinExistence type="predicted"/>
<reference evidence="3" key="1">
    <citation type="submission" date="2025-08" db="UniProtKB">
        <authorList>
            <consortium name="RefSeq"/>
        </authorList>
    </citation>
    <scope>IDENTIFICATION</scope>
    <source>
        <tissue evidence="3">Whole body</tissue>
    </source>
</reference>
<feature type="compositionally biased region" description="Gly residues" evidence="1">
    <location>
        <begin position="269"/>
        <end position="279"/>
    </location>
</feature>
<feature type="compositionally biased region" description="Gly residues" evidence="1">
    <location>
        <begin position="55"/>
        <end position="68"/>
    </location>
</feature>
<dbReference type="AlphaFoldDB" id="A0A6J1PTT7"/>
<feature type="compositionally biased region" description="Basic and acidic residues" evidence="1">
    <location>
        <begin position="105"/>
        <end position="115"/>
    </location>
</feature>
<feature type="region of interest" description="Disordered" evidence="1">
    <location>
        <begin position="205"/>
        <end position="295"/>
    </location>
</feature>
<feature type="compositionally biased region" description="Low complexity" evidence="1">
    <location>
        <begin position="45"/>
        <end position="54"/>
    </location>
</feature>
<feature type="region of interest" description="Disordered" evidence="1">
    <location>
        <begin position="105"/>
        <end position="127"/>
    </location>
</feature>
<organism evidence="2 3">
    <name type="scientific">Temnothorax curvispinosus</name>
    <dbReference type="NCBI Taxonomy" id="300111"/>
    <lineage>
        <taxon>Eukaryota</taxon>
        <taxon>Metazoa</taxon>
        <taxon>Ecdysozoa</taxon>
        <taxon>Arthropoda</taxon>
        <taxon>Hexapoda</taxon>
        <taxon>Insecta</taxon>
        <taxon>Pterygota</taxon>
        <taxon>Neoptera</taxon>
        <taxon>Endopterygota</taxon>
        <taxon>Hymenoptera</taxon>
        <taxon>Apocrita</taxon>
        <taxon>Aculeata</taxon>
        <taxon>Formicoidea</taxon>
        <taxon>Formicidae</taxon>
        <taxon>Myrmicinae</taxon>
        <taxon>Temnothorax</taxon>
    </lineage>
</organism>
<feature type="compositionally biased region" description="Basic and acidic residues" evidence="1">
    <location>
        <begin position="256"/>
        <end position="268"/>
    </location>
</feature>
<dbReference type="Proteomes" id="UP000504618">
    <property type="component" value="Unplaced"/>
</dbReference>
<feature type="compositionally biased region" description="Gly residues" evidence="1">
    <location>
        <begin position="208"/>
        <end position="221"/>
    </location>
</feature>
<feature type="region of interest" description="Disordered" evidence="1">
    <location>
        <begin position="45"/>
        <end position="73"/>
    </location>
</feature>
<feature type="non-terminal residue" evidence="3">
    <location>
        <position position="295"/>
    </location>
</feature>
<dbReference type="OrthoDB" id="610462at2759"/>
<evidence type="ECO:0000313" key="2">
    <source>
        <dbReference type="Proteomes" id="UP000504618"/>
    </source>
</evidence>
<dbReference type="RefSeq" id="XP_024872290.1">
    <property type="nucleotide sequence ID" value="XM_025016522.1"/>
</dbReference>
<feature type="compositionally biased region" description="Polar residues" evidence="1">
    <location>
        <begin position="281"/>
        <end position="295"/>
    </location>
</feature>